<dbReference type="PANTHER" id="PTHR23523">
    <property type="match status" value="1"/>
</dbReference>
<dbReference type="GO" id="GO:0005886">
    <property type="term" value="C:plasma membrane"/>
    <property type="evidence" value="ECO:0007669"/>
    <property type="project" value="UniProtKB-SubCell"/>
</dbReference>
<keyword evidence="4 5" id="KW-0472">Membrane</keyword>
<dbReference type="Pfam" id="PF07690">
    <property type="entry name" value="MFS_1"/>
    <property type="match status" value="1"/>
</dbReference>
<dbReference type="InterPro" id="IPR020846">
    <property type="entry name" value="MFS_dom"/>
</dbReference>
<evidence type="ECO:0000313" key="8">
    <source>
        <dbReference type="Proteomes" id="UP000467240"/>
    </source>
</evidence>
<dbReference type="OrthoDB" id="5317164at2"/>
<gene>
    <name evidence="7" type="ORF">F8O01_14730</name>
</gene>
<proteinExistence type="predicted"/>
<keyword evidence="2 5" id="KW-0812">Transmembrane</keyword>
<feature type="transmembrane region" description="Helical" evidence="5">
    <location>
        <begin position="204"/>
        <end position="226"/>
    </location>
</feature>
<dbReference type="Gene3D" id="1.20.1250.20">
    <property type="entry name" value="MFS general substrate transporter like domains"/>
    <property type="match status" value="2"/>
</dbReference>
<feature type="transmembrane region" description="Helical" evidence="5">
    <location>
        <begin position="111"/>
        <end position="131"/>
    </location>
</feature>
<feature type="transmembrane region" description="Helical" evidence="5">
    <location>
        <begin position="315"/>
        <end position="333"/>
    </location>
</feature>
<comment type="caution">
    <text evidence="7">The sequence shown here is derived from an EMBL/GenBank/DDBJ whole genome shotgun (WGS) entry which is preliminary data.</text>
</comment>
<evidence type="ECO:0000256" key="2">
    <source>
        <dbReference type="ARBA" id="ARBA00022692"/>
    </source>
</evidence>
<evidence type="ECO:0000256" key="5">
    <source>
        <dbReference type="SAM" id="Phobius"/>
    </source>
</evidence>
<feature type="transmembrane region" description="Helical" evidence="5">
    <location>
        <begin position="137"/>
        <end position="159"/>
    </location>
</feature>
<dbReference type="PANTHER" id="PTHR23523:SF2">
    <property type="entry name" value="2-NITROIMIDAZOLE TRANSPORTER"/>
    <property type="match status" value="1"/>
</dbReference>
<dbReference type="InterPro" id="IPR011701">
    <property type="entry name" value="MFS"/>
</dbReference>
<sequence>MWTACPLDRRSAPVRKNDGTRPVPILDPLATGPIDISLRTHRLSPWTVALSIAALTLLALNLRTAVSSLSPVVTHIRTELDLPSVLVGVIGMLPPLCFALAGVLAPLIARYLSLETTILLGLVLITAGSVLRAAAPASWAIIVGTAVALFAMGVANVLLPAIVKDRFPDHVGLISAVYVTLLAVSAFLPPLIAVPLADGPGWRISLGVWAALALVAVLPWLGLLPSRSRPRRIRRGHRVGRAPWRSRTAWAITGLFTLSSLNSYAVYAWLPQILVELKGLDPTSASLQLSLFAALGIPLGLLTPLVATRRGFVRPAAFLAIASLLVGYPLLVFGPVELVPVAVCTFGLVQLLFSLGLTLVGMRSASAEEAASLSGFMQGVGYLVAASGPLLLGVLNAATDSWLPGLVFLTCTAFLAIPAAILIDRPDPEPAD</sequence>
<comment type="subcellular location">
    <subcellularLocation>
        <location evidence="1">Cell membrane</location>
        <topology evidence="1">Multi-pass membrane protein</topology>
    </subcellularLocation>
</comment>
<feature type="transmembrane region" description="Helical" evidence="5">
    <location>
        <begin position="171"/>
        <end position="192"/>
    </location>
</feature>
<evidence type="ECO:0000313" key="7">
    <source>
        <dbReference type="EMBL" id="KAB1653600.1"/>
    </source>
</evidence>
<evidence type="ECO:0000256" key="4">
    <source>
        <dbReference type="ARBA" id="ARBA00023136"/>
    </source>
</evidence>
<dbReference type="InterPro" id="IPR036259">
    <property type="entry name" value="MFS_trans_sf"/>
</dbReference>
<name>A0A7J5BNJ0_9MICO</name>
<feature type="transmembrane region" description="Helical" evidence="5">
    <location>
        <begin position="43"/>
        <end position="62"/>
    </location>
</feature>
<dbReference type="AlphaFoldDB" id="A0A7J5BNJ0"/>
<dbReference type="Proteomes" id="UP000467240">
    <property type="component" value="Unassembled WGS sequence"/>
</dbReference>
<dbReference type="GO" id="GO:0022857">
    <property type="term" value="F:transmembrane transporter activity"/>
    <property type="evidence" value="ECO:0007669"/>
    <property type="project" value="InterPro"/>
</dbReference>
<organism evidence="7 8">
    <name type="scientific">Pseudoclavibacter chungangensis</name>
    <dbReference type="NCBI Taxonomy" id="587635"/>
    <lineage>
        <taxon>Bacteria</taxon>
        <taxon>Bacillati</taxon>
        <taxon>Actinomycetota</taxon>
        <taxon>Actinomycetes</taxon>
        <taxon>Micrococcales</taxon>
        <taxon>Microbacteriaceae</taxon>
        <taxon>Pseudoclavibacter</taxon>
    </lineage>
</organism>
<keyword evidence="8" id="KW-1185">Reference proteome</keyword>
<feature type="transmembrane region" description="Helical" evidence="5">
    <location>
        <begin position="289"/>
        <end position="308"/>
    </location>
</feature>
<evidence type="ECO:0000259" key="6">
    <source>
        <dbReference type="PROSITE" id="PS50850"/>
    </source>
</evidence>
<feature type="transmembrane region" description="Helical" evidence="5">
    <location>
        <begin position="373"/>
        <end position="395"/>
    </location>
</feature>
<protein>
    <submittedName>
        <fullName evidence="7">MFS transporter</fullName>
    </submittedName>
</protein>
<evidence type="ECO:0000256" key="3">
    <source>
        <dbReference type="ARBA" id="ARBA00022989"/>
    </source>
</evidence>
<feature type="transmembrane region" description="Helical" evidence="5">
    <location>
        <begin position="339"/>
        <end position="361"/>
    </location>
</feature>
<dbReference type="SUPFAM" id="SSF103473">
    <property type="entry name" value="MFS general substrate transporter"/>
    <property type="match status" value="1"/>
</dbReference>
<dbReference type="EMBL" id="WBJZ01000022">
    <property type="protein sequence ID" value="KAB1653600.1"/>
    <property type="molecule type" value="Genomic_DNA"/>
</dbReference>
<keyword evidence="3 5" id="KW-1133">Transmembrane helix</keyword>
<feature type="domain" description="Major facilitator superfamily (MFS) profile" evidence="6">
    <location>
        <begin position="49"/>
        <end position="428"/>
    </location>
</feature>
<feature type="transmembrane region" description="Helical" evidence="5">
    <location>
        <begin position="247"/>
        <end position="269"/>
    </location>
</feature>
<feature type="transmembrane region" description="Helical" evidence="5">
    <location>
        <begin position="401"/>
        <end position="423"/>
    </location>
</feature>
<accession>A0A7J5BNJ0</accession>
<evidence type="ECO:0000256" key="1">
    <source>
        <dbReference type="ARBA" id="ARBA00004651"/>
    </source>
</evidence>
<dbReference type="PROSITE" id="PS50850">
    <property type="entry name" value="MFS"/>
    <property type="match status" value="1"/>
</dbReference>
<reference evidence="7 8" key="1">
    <citation type="submission" date="2019-09" db="EMBL/GenBank/DDBJ databases">
        <title>Phylogeny of genus Pseudoclavibacter and closely related genus.</title>
        <authorList>
            <person name="Li Y."/>
        </authorList>
    </citation>
    <scope>NUCLEOTIDE SEQUENCE [LARGE SCALE GENOMIC DNA]</scope>
    <source>
        <strain evidence="7 8">DSM 23821</strain>
    </source>
</reference>
<dbReference type="InterPro" id="IPR052524">
    <property type="entry name" value="MFS_Cyanate_Porter"/>
</dbReference>
<feature type="transmembrane region" description="Helical" evidence="5">
    <location>
        <begin position="82"/>
        <end position="104"/>
    </location>
</feature>